<protein>
    <submittedName>
        <fullName evidence="2">RNA polymerase sigma factor</fullName>
    </submittedName>
</protein>
<comment type="caution">
    <text evidence="2">The sequence shown here is derived from an EMBL/GenBank/DDBJ whole genome shotgun (WGS) entry which is preliminary data.</text>
</comment>
<dbReference type="InterPro" id="IPR007630">
    <property type="entry name" value="RNA_pol_sigma70_r4"/>
</dbReference>
<gene>
    <name evidence="2" type="ORF">ACFS5N_02280</name>
</gene>
<dbReference type="InterPro" id="IPR013324">
    <property type="entry name" value="RNA_pol_sigma_r3/r4-like"/>
</dbReference>
<evidence type="ECO:0000313" key="3">
    <source>
        <dbReference type="Proteomes" id="UP001597557"/>
    </source>
</evidence>
<dbReference type="SUPFAM" id="SSF88946">
    <property type="entry name" value="Sigma2 domain of RNA polymerase sigma factors"/>
    <property type="match status" value="1"/>
</dbReference>
<dbReference type="InterPro" id="IPR013325">
    <property type="entry name" value="RNA_pol_sigma_r2"/>
</dbReference>
<dbReference type="Gene3D" id="1.10.1740.10">
    <property type="match status" value="1"/>
</dbReference>
<accession>A0ABW5Y8T2</accession>
<dbReference type="SUPFAM" id="SSF88659">
    <property type="entry name" value="Sigma3 and sigma4 domains of RNA polymerase sigma factors"/>
    <property type="match status" value="1"/>
</dbReference>
<sequence length="151" mass="17483">MKQNQLILRSKRISIHNLYDAYAGMLLGYIFEVVKDRQIAEDYLVKTFSRVAENFNQTNWTEINAWSKLLHTAKNELAAFYKVAEAGETPVGTLPNLYLDRMTEEQKLIFCNIYYSKKTTAQIAKEVNKPEVEVKQSLKEAFAVIRRSNGR</sequence>
<name>A0ABW5Y8T2_9SPHI</name>
<dbReference type="EMBL" id="JBHUPD010000001">
    <property type="protein sequence ID" value="MFD2871277.1"/>
    <property type="molecule type" value="Genomic_DNA"/>
</dbReference>
<reference evidence="3" key="1">
    <citation type="journal article" date="2019" name="Int. J. Syst. Evol. Microbiol.">
        <title>The Global Catalogue of Microorganisms (GCM) 10K type strain sequencing project: providing services to taxonomists for standard genome sequencing and annotation.</title>
        <authorList>
            <consortium name="The Broad Institute Genomics Platform"/>
            <consortium name="The Broad Institute Genome Sequencing Center for Infectious Disease"/>
            <person name="Wu L."/>
            <person name="Ma J."/>
        </authorList>
    </citation>
    <scope>NUCLEOTIDE SEQUENCE [LARGE SCALE GENOMIC DNA]</scope>
    <source>
        <strain evidence="3">KCTC 22437</strain>
    </source>
</reference>
<feature type="domain" description="RNA polymerase sigma-70 region 4" evidence="1">
    <location>
        <begin position="99"/>
        <end position="146"/>
    </location>
</feature>
<evidence type="ECO:0000259" key="1">
    <source>
        <dbReference type="Pfam" id="PF04545"/>
    </source>
</evidence>
<keyword evidence="3" id="KW-1185">Reference proteome</keyword>
<organism evidence="2 3">
    <name type="scientific">Mucilaginibacter ximonensis</name>
    <dbReference type="NCBI Taxonomy" id="538021"/>
    <lineage>
        <taxon>Bacteria</taxon>
        <taxon>Pseudomonadati</taxon>
        <taxon>Bacteroidota</taxon>
        <taxon>Sphingobacteriia</taxon>
        <taxon>Sphingobacteriales</taxon>
        <taxon>Sphingobacteriaceae</taxon>
        <taxon>Mucilaginibacter</taxon>
    </lineage>
</organism>
<dbReference type="Proteomes" id="UP001597557">
    <property type="component" value="Unassembled WGS sequence"/>
</dbReference>
<proteinExistence type="predicted"/>
<dbReference type="Pfam" id="PF04545">
    <property type="entry name" value="Sigma70_r4"/>
    <property type="match status" value="1"/>
</dbReference>
<dbReference type="RefSeq" id="WP_377181805.1">
    <property type="nucleotide sequence ID" value="NZ_JBHUPD010000001.1"/>
</dbReference>
<evidence type="ECO:0000313" key="2">
    <source>
        <dbReference type="EMBL" id="MFD2871277.1"/>
    </source>
</evidence>